<evidence type="ECO:0000313" key="7">
    <source>
        <dbReference type="EMBL" id="MFC0078922.1"/>
    </source>
</evidence>
<evidence type="ECO:0000256" key="2">
    <source>
        <dbReference type="ARBA" id="ARBA00022475"/>
    </source>
</evidence>
<protein>
    <submittedName>
        <fullName evidence="7">Lipopolysaccharide biosynthesis protein</fullName>
    </submittedName>
</protein>
<evidence type="ECO:0000256" key="3">
    <source>
        <dbReference type="ARBA" id="ARBA00022692"/>
    </source>
</evidence>
<feature type="transmembrane region" description="Helical" evidence="6">
    <location>
        <begin position="439"/>
        <end position="465"/>
    </location>
</feature>
<dbReference type="Proteomes" id="UP001589734">
    <property type="component" value="Unassembled WGS sequence"/>
</dbReference>
<sequence>MKDNSRVKKSLKNAKFALVFYCCNLILQFFYRKVFLNYLGAEVLGLNTTAMNLLQFLNLAELGVGAAISYSLYKPLGTDDHKQINDIVSVQGYLYSRIGIVVAILAIVLMFFFPYFFSDIKVPLWYAYATFGVLLLSALIGYFLNYQQIVLVSDQKEFKLNYALQGVKILKVIIQILFICFFSNGYLWWLFWELIAILATVFGIKYILHLEYPWLVTSISSGKKMLNEYPQITHKTKQLITHKIAGFALNESGPLIIFAFTSLSFIASYGNYLLIIAGITALLGAVFNSTNAGVGNLVSQADINRISVVFEELFTLRFFLTSIACYGVFKFTPIFITYWVGKEYLLEKSNLILLVIIMFINITRLTVDSFLNAYGLFKDIAAPIIETIINIGVSILLGYFYGINGVLIGVISSLFIIVLLWKPIFLFKSGFKSSVSIYFLMYLKLTIIVFAVFVVTQYCSGFIGIDPYSSIVNGLLYCFITTLIFFTFLTVLFFLFAKGMRQFYFRCKMYLTK</sequence>
<feature type="transmembrane region" description="Helical" evidence="6">
    <location>
        <begin position="244"/>
        <end position="266"/>
    </location>
</feature>
<comment type="subcellular location">
    <subcellularLocation>
        <location evidence="1">Cell membrane</location>
        <topology evidence="1">Multi-pass membrane protein</topology>
    </subcellularLocation>
</comment>
<gene>
    <name evidence="7" type="ORF">ACFFLS_17880</name>
</gene>
<keyword evidence="2" id="KW-1003">Cell membrane</keyword>
<dbReference type="InterPro" id="IPR050833">
    <property type="entry name" value="Poly_Biosynth_Transport"/>
</dbReference>
<dbReference type="PANTHER" id="PTHR30250">
    <property type="entry name" value="PST FAMILY PREDICTED COLANIC ACID TRANSPORTER"/>
    <property type="match status" value="1"/>
</dbReference>
<dbReference type="PANTHER" id="PTHR30250:SF26">
    <property type="entry name" value="PSMA PROTEIN"/>
    <property type="match status" value="1"/>
</dbReference>
<evidence type="ECO:0000256" key="1">
    <source>
        <dbReference type="ARBA" id="ARBA00004651"/>
    </source>
</evidence>
<dbReference type="RefSeq" id="WP_379683496.1">
    <property type="nucleotide sequence ID" value="NZ_JBHLYW010000011.1"/>
</dbReference>
<evidence type="ECO:0000313" key="8">
    <source>
        <dbReference type="Proteomes" id="UP001589734"/>
    </source>
</evidence>
<feature type="transmembrane region" description="Helical" evidence="6">
    <location>
        <begin position="272"/>
        <end position="298"/>
    </location>
</feature>
<evidence type="ECO:0000256" key="5">
    <source>
        <dbReference type="ARBA" id="ARBA00023136"/>
    </source>
</evidence>
<feature type="transmembrane region" description="Helical" evidence="6">
    <location>
        <begin position="94"/>
        <end position="113"/>
    </location>
</feature>
<feature type="transmembrane region" description="Helical" evidence="6">
    <location>
        <begin position="167"/>
        <end position="189"/>
    </location>
</feature>
<feature type="transmembrane region" description="Helical" evidence="6">
    <location>
        <begin position="407"/>
        <end position="427"/>
    </location>
</feature>
<organism evidence="7 8">
    <name type="scientific">Flavobacterium procerum</name>
    <dbReference type="NCBI Taxonomy" id="1455569"/>
    <lineage>
        <taxon>Bacteria</taxon>
        <taxon>Pseudomonadati</taxon>
        <taxon>Bacteroidota</taxon>
        <taxon>Flavobacteriia</taxon>
        <taxon>Flavobacteriales</taxon>
        <taxon>Flavobacteriaceae</taxon>
        <taxon>Flavobacterium</taxon>
    </lineage>
</organism>
<keyword evidence="4 6" id="KW-1133">Transmembrane helix</keyword>
<feature type="transmembrane region" description="Helical" evidence="6">
    <location>
        <begin position="351"/>
        <end position="373"/>
    </location>
</feature>
<keyword evidence="3 6" id="KW-0812">Transmembrane</keyword>
<feature type="transmembrane region" description="Helical" evidence="6">
    <location>
        <begin position="125"/>
        <end position="146"/>
    </location>
</feature>
<feature type="transmembrane region" description="Helical" evidence="6">
    <location>
        <begin position="471"/>
        <end position="496"/>
    </location>
</feature>
<accession>A0ABV6BU02</accession>
<feature type="transmembrane region" description="Helical" evidence="6">
    <location>
        <begin position="51"/>
        <end position="73"/>
    </location>
</feature>
<comment type="caution">
    <text evidence="7">The sequence shown here is derived from an EMBL/GenBank/DDBJ whole genome shotgun (WGS) entry which is preliminary data.</text>
</comment>
<name>A0ABV6BU02_9FLAO</name>
<evidence type="ECO:0000256" key="4">
    <source>
        <dbReference type="ARBA" id="ARBA00022989"/>
    </source>
</evidence>
<keyword evidence="5 6" id="KW-0472">Membrane</keyword>
<feature type="transmembrane region" description="Helical" evidence="6">
    <location>
        <begin position="318"/>
        <end position="339"/>
    </location>
</feature>
<keyword evidence="8" id="KW-1185">Reference proteome</keyword>
<feature type="transmembrane region" description="Helical" evidence="6">
    <location>
        <begin position="195"/>
        <end position="215"/>
    </location>
</feature>
<feature type="transmembrane region" description="Helical" evidence="6">
    <location>
        <begin position="380"/>
        <end position="401"/>
    </location>
</feature>
<reference evidence="7 8" key="1">
    <citation type="submission" date="2024-09" db="EMBL/GenBank/DDBJ databases">
        <authorList>
            <person name="Sun Q."/>
            <person name="Mori K."/>
        </authorList>
    </citation>
    <scope>NUCLEOTIDE SEQUENCE [LARGE SCALE GENOMIC DNA]</scope>
    <source>
        <strain evidence="7 8">CGMCC 1.12926</strain>
    </source>
</reference>
<proteinExistence type="predicted"/>
<evidence type="ECO:0000256" key="6">
    <source>
        <dbReference type="SAM" id="Phobius"/>
    </source>
</evidence>
<feature type="transmembrane region" description="Helical" evidence="6">
    <location>
        <begin position="12"/>
        <end position="31"/>
    </location>
</feature>
<dbReference type="EMBL" id="JBHLYW010000011">
    <property type="protein sequence ID" value="MFC0078922.1"/>
    <property type="molecule type" value="Genomic_DNA"/>
</dbReference>